<dbReference type="STRING" id="1774969.AUC69_10820"/>
<name>A0A1E3VWG5_9HYPH</name>
<keyword evidence="1 3" id="KW-0597">Phosphoprotein</keyword>
<feature type="modified residue" description="4-aspartylphosphate" evidence="3">
    <location>
        <position position="53"/>
    </location>
</feature>
<reference evidence="5 6" key="1">
    <citation type="journal article" date="2016" name="Environ. Microbiol.">
        <title>New Methyloceanibacter diversity from North Sea sediments includes methanotroph containing solely the soluble methane monooxygenase.</title>
        <authorList>
            <person name="Vekeman B."/>
            <person name="Kerckhof F.M."/>
            <person name="Cremers G."/>
            <person name="de Vos P."/>
            <person name="Vandamme P."/>
            <person name="Boon N."/>
            <person name="Op den Camp H.J."/>
            <person name="Heylen K."/>
        </authorList>
    </citation>
    <scope>NUCLEOTIDE SEQUENCE [LARGE SCALE GENOMIC DNA]</scope>
    <source>
        <strain evidence="5 6">R-67175</strain>
    </source>
</reference>
<gene>
    <name evidence="5" type="ORF">AUC69_10820</name>
</gene>
<dbReference type="CDD" id="cd17546">
    <property type="entry name" value="REC_hyHK_CKI1_RcsC-like"/>
    <property type="match status" value="1"/>
</dbReference>
<dbReference type="SUPFAM" id="SSF141371">
    <property type="entry name" value="PilZ domain-like"/>
    <property type="match status" value="1"/>
</dbReference>
<dbReference type="InterPro" id="IPR011006">
    <property type="entry name" value="CheY-like_superfamily"/>
</dbReference>
<feature type="domain" description="Response regulatory" evidence="4">
    <location>
        <begin position="4"/>
        <end position="122"/>
    </location>
</feature>
<dbReference type="Pfam" id="PF07238">
    <property type="entry name" value="PilZ"/>
    <property type="match status" value="1"/>
</dbReference>
<dbReference type="InterPro" id="IPR009875">
    <property type="entry name" value="PilZ_domain"/>
</dbReference>
<organism evidence="5 6">
    <name type="scientific">Methyloceanibacter superfactus</name>
    <dbReference type="NCBI Taxonomy" id="1774969"/>
    <lineage>
        <taxon>Bacteria</taxon>
        <taxon>Pseudomonadati</taxon>
        <taxon>Pseudomonadota</taxon>
        <taxon>Alphaproteobacteria</taxon>
        <taxon>Hyphomicrobiales</taxon>
        <taxon>Hyphomicrobiaceae</taxon>
        <taxon>Methyloceanibacter</taxon>
    </lineage>
</organism>
<evidence type="ECO:0000256" key="1">
    <source>
        <dbReference type="ARBA" id="ARBA00022553"/>
    </source>
</evidence>
<protein>
    <recommendedName>
        <fullName evidence="4">Response regulatory domain-containing protein</fullName>
    </recommendedName>
</protein>
<evidence type="ECO:0000256" key="2">
    <source>
        <dbReference type="ARBA" id="ARBA00023012"/>
    </source>
</evidence>
<dbReference type="SUPFAM" id="SSF52172">
    <property type="entry name" value="CheY-like"/>
    <property type="match status" value="1"/>
</dbReference>
<dbReference type="GO" id="GO:0035438">
    <property type="term" value="F:cyclic-di-GMP binding"/>
    <property type="evidence" value="ECO:0007669"/>
    <property type="project" value="InterPro"/>
</dbReference>
<keyword evidence="6" id="KW-1185">Reference proteome</keyword>
<accession>A0A1E3VWG5</accession>
<comment type="caution">
    <text evidence="5">The sequence shown here is derived from an EMBL/GenBank/DDBJ whole genome shotgun (WGS) entry which is preliminary data.</text>
</comment>
<dbReference type="EMBL" id="LPWF01000025">
    <property type="protein sequence ID" value="ODR97601.1"/>
    <property type="molecule type" value="Genomic_DNA"/>
</dbReference>
<dbReference type="PANTHER" id="PTHR45339:SF1">
    <property type="entry name" value="HYBRID SIGNAL TRANSDUCTION HISTIDINE KINASE J"/>
    <property type="match status" value="1"/>
</dbReference>
<evidence type="ECO:0000313" key="6">
    <source>
        <dbReference type="Proteomes" id="UP000094472"/>
    </source>
</evidence>
<dbReference type="GO" id="GO:0000160">
    <property type="term" value="P:phosphorelay signal transduction system"/>
    <property type="evidence" value="ECO:0007669"/>
    <property type="project" value="UniProtKB-KW"/>
</dbReference>
<dbReference type="PROSITE" id="PS50110">
    <property type="entry name" value="RESPONSE_REGULATORY"/>
    <property type="match status" value="1"/>
</dbReference>
<dbReference type="SMART" id="SM00448">
    <property type="entry name" value="REC"/>
    <property type="match status" value="1"/>
</dbReference>
<evidence type="ECO:0000313" key="5">
    <source>
        <dbReference type="EMBL" id="ODR97601.1"/>
    </source>
</evidence>
<dbReference type="Gene3D" id="3.40.50.2300">
    <property type="match status" value="1"/>
</dbReference>
<keyword evidence="2" id="KW-0902">Two-component regulatory system</keyword>
<sequence>MSLAILVAEDSIITQDLLKLLLTQRGHDVDTVEDGARALNALQDRHYDIALMDFHLPTMDGLRVVSTYKSLSADKAAQTHFIGITADVSGFMAHPDNWETFDLVIAKPIDIANLCTVVENFEHYMAWRSHTSAKPGEANPTPVMLAEDVVPQTQETPDTPPDEGIALRREKRMKIDRGTTQLLLENGEVYPCRVLDLSLGGAALAIEERPAIGEQVRVGRTAGRVVRHTSEGIAVEFGK</sequence>
<dbReference type="InterPro" id="IPR001789">
    <property type="entry name" value="Sig_transdc_resp-reg_receiver"/>
</dbReference>
<evidence type="ECO:0000259" key="4">
    <source>
        <dbReference type="PROSITE" id="PS50110"/>
    </source>
</evidence>
<dbReference type="PANTHER" id="PTHR45339">
    <property type="entry name" value="HYBRID SIGNAL TRANSDUCTION HISTIDINE KINASE J"/>
    <property type="match status" value="1"/>
</dbReference>
<dbReference type="Proteomes" id="UP000094472">
    <property type="component" value="Unassembled WGS sequence"/>
</dbReference>
<dbReference type="AlphaFoldDB" id="A0A1E3VWG5"/>
<proteinExistence type="predicted"/>
<dbReference type="Pfam" id="PF00072">
    <property type="entry name" value="Response_reg"/>
    <property type="match status" value="1"/>
</dbReference>
<evidence type="ECO:0000256" key="3">
    <source>
        <dbReference type="PROSITE-ProRule" id="PRU00169"/>
    </source>
</evidence>